<keyword evidence="2" id="KW-1003">Cell membrane</keyword>
<organism evidence="9 10">
    <name type="scientific">Nocardia aurantiaca</name>
    <dbReference type="NCBI Taxonomy" id="2675850"/>
    <lineage>
        <taxon>Bacteria</taxon>
        <taxon>Bacillati</taxon>
        <taxon>Actinomycetota</taxon>
        <taxon>Actinomycetes</taxon>
        <taxon>Mycobacteriales</taxon>
        <taxon>Nocardiaceae</taxon>
        <taxon>Nocardia</taxon>
    </lineage>
</organism>
<evidence type="ECO:0000256" key="6">
    <source>
        <dbReference type="ARBA" id="ARBA00023136"/>
    </source>
</evidence>
<dbReference type="Proteomes" id="UP000432464">
    <property type="component" value="Unassembled WGS sequence"/>
</dbReference>
<evidence type="ECO:0000256" key="7">
    <source>
        <dbReference type="ARBA" id="ARBA00024033"/>
    </source>
</evidence>
<name>A0A6I3LAI9_9NOCA</name>
<dbReference type="Pfam" id="PF09594">
    <property type="entry name" value="GT87"/>
    <property type="match status" value="1"/>
</dbReference>
<gene>
    <name evidence="9" type="ORF">GLP40_29450</name>
</gene>
<protein>
    <submittedName>
        <fullName evidence="9">DUF2029 domain-containing protein</fullName>
    </submittedName>
</protein>
<evidence type="ECO:0000313" key="10">
    <source>
        <dbReference type="Proteomes" id="UP000432464"/>
    </source>
</evidence>
<comment type="subcellular location">
    <subcellularLocation>
        <location evidence="1">Cell membrane</location>
        <topology evidence="1">Multi-pass membrane protein</topology>
    </subcellularLocation>
</comment>
<comment type="similarity">
    <text evidence="7">Belongs to the glycosyltransferase 87 family.</text>
</comment>
<feature type="transmembrane region" description="Helical" evidence="8">
    <location>
        <begin position="22"/>
        <end position="42"/>
    </location>
</feature>
<feature type="transmembrane region" description="Helical" evidence="8">
    <location>
        <begin position="217"/>
        <end position="236"/>
    </location>
</feature>
<evidence type="ECO:0000256" key="1">
    <source>
        <dbReference type="ARBA" id="ARBA00004651"/>
    </source>
</evidence>
<feature type="transmembrane region" description="Helical" evidence="8">
    <location>
        <begin position="165"/>
        <end position="182"/>
    </location>
</feature>
<proteinExistence type="inferred from homology"/>
<dbReference type="InterPro" id="IPR018584">
    <property type="entry name" value="GT87"/>
</dbReference>
<dbReference type="GO" id="GO:0005886">
    <property type="term" value="C:plasma membrane"/>
    <property type="evidence" value="ECO:0007669"/>
    <property type="project" value="UniProtKB-SubCell"/>
</dbReference>
<comment type="caution">
    <text evidence="9">The sequence shown here is derived from an EMBL/GenBank/DDBJ whole genome shotgun (WGS) entry which is preliminary data.</text>
</comment>
<keyword evidence="4 8" id="KW-0812">Transmembrane</keyword>
<dbReference type="RefSeq" id="WP_154791285.1">
    <property type="nucleotide sequence ID" value="NZ_WMBB01000017.1"/>
</dbReference>
<feature type="transmembrane region" description="Helical" evidence="8">
    <location>
        <begin position="394"/>
        <end position="411"/>
    </location>
</feature>
<keyword evidence="6 8" id="KW-0472">Membrane</keyword>
<dbReference type="EMBL" id="WMBB01000017">
    <property type="protein sequence ID" value="MTE16859.1"/>
    <property type="molecule type" value="Genomic_DNA"/>
</dbReference>
<reference evidence="9 10" key="1">
    <citation type="submission" date="2019-11" db="EMBL/GenBank/DDBJ databases">
        <title>Nocardia sp. nov. CT2-14 isolated from soil.</title>
        <authorList>
            <person name="Kanchanasin P."/>
            <person name="Tanasupawat S."/>
            <person name="Yuki M."/>
            <person name="Kudo T."/>
        </authorList>
    </citation>
    <scope>NUCLEOTIDE SEQUENCE [LARGE SCALE GENOMIC DNA]</scope>
    <source>
        <strain evidence="9 10">CT2-14</strain>
    </source>
</reference>
<evidence type="ECO:0000256" key="2">
    <source>
        <dbReference type="ARBA" id="ARBA00022475"/>
    </source>
</evidence>
<evidence type="ECO:0000256" key="5">
    <source>
        <dbReference type="ARBA" id="ARBA00022989"/>
    </source>
</evidence>
<keyword evidence="10" id="KW-1185">Reference proteome</keyword>
<evidence type="ECO:0000256" key="3">
    <source>
        <dbReference type="ARBA" id="ARBA00022679"/>
    </source>
</evidence>
<evidence type="ECO:0000313" key="9">
    <source>
        <dbReference type="EMBL" id="MTE16859.1"/>
    </source>
</evidence>
<evidence type="ECO:0000256" key="8">
    <source>
        <dbReference type="SAM" id="Phobius"/>
    </source>
</evidence>
<keyword evidence="5 8" id="KW-1133">Transmembrane helix</keyword>
<feature type="transmembrane region" description="Helical" evidence="8">
    <location>
        <begin position="353"/>
        <end position="374"/>
    </location>
</feature>
<dbReference type="AlphaFoldDB" id="A0A6I3LAI9"/>
<accession>A0A6I3LAI9</accession>
<sequence length="440" mass="48025">MPLSTVDQVTTTDQEAPRRRSIPLVVVWMVAMLGGLAGWYYLGQVLAAPRTMLHLIDLGTYQIAADRVTHGVSVYDTPLRGHTRGVWEFVYTPFAALLFVPLVALQGSVFTWVGGLANFAMLTGSVWAALSVLGYRRERRMMIVGPAAACLLLLCEPIRETMAFGQVNILLLLLVLADMALPDSSRWKGALTGIAAGIKLTPAFFILYFLVTRRFRAAATATGALTVTMVIGLAVLPKDSLTFWSGAFADPARVGVPENPQNESLRGMLARTLGAVGGMQLLWLAAALVIAAVCLILARRLSLTGRELPAVVLCGMTSTVVSPYSWIHHWVWLAPLLIYLADLTIRHRTVPTVAALLVTFLVCSGGVFDLLDLHYGSVFDLPNRSPYALFDHNAYIWLTLALFAVTAFGVPRPEVSSRDEYFGRLVPARLSVAFRNRKPS</sequence>
<evidence type="ECO:0000256" key="4">
    <source>
        <dbReference type="ARBA" id="ARBA00022692"/>
    </source>
</evidence>
<feature type="transmembrane region" description="Helical" evidence="8">
    <location>
        <begin position="116"/>
        <end position="135"/>
    </location>
</feature>
<feature type="transmembrane region" description="Helical" evidence="8">
    <location>
        <begin position="189"/>
        <end position="211"/>
    </location>
</feature>
<feature type="transmembrane region" description="Helical" evidence="8">
    <location>
        <begin position="281"/>
        <end position="301"/>
    </location>
</feature>
<dbReference type="GO" id="GO:0016758">
    <property type="term" value="F:hexosyltransferase activity"/>
    <property type="evidence" value="ECO:0007669"/>
    <property type="project" value="InterPro"/>
</dbReference>
<keyword evidence="3" id="KW-0808">Transferase</keyword>
<feature type="transmembrane region" description="Helical" evidence="8">
    <location>
        <begin position="89"/>
        <end position="110"/>
    </location>
</feature>